<dbReference type="GO" id="GO:0044877">
    <property type="term" value="F:protein-containing complex binding"/>
    <property type="evidence" value="ECO:0007669"/>
    <property type="project" value="TreeGrafter"/>
</dbReference>
<feature type="domain" description="NAD(P)-binding" evidence="1">
    <location>
        <begin position="8"/>
        <end position="144"/>
    </location>
</feature>
<dbReference type="PANTHER" id="PTHR12126">
    <property type="entry name" value="NADH-UBIQUINONE OXIDOREDUCTASE 39 KDA SUBUNIT-RELATED"/>
    <property type="match status" value="1"/>
</dbReference>
<dbReference type="Proteomes" id="UP000236732">
    <property type="component" value="Unassembled WGS sequence"/>
</dbReference>
<proteinExistence type="predicted"/>
<name>A0A1H6F0F6_9ACTN</name>
<gene>
    <name evidence="2" type="ORF">SAMN05444920_13075</name>
</gene>
<evidence type="ECO:0000313" key="3">
    <source>
        <dbReference type="Proteomes" id="UP000236732"/>
    </source>
</evidence>
<organism evidence="2 3">
    <name type="scientific">Nonomuraea solani</name>
    <dbReference type="NCBI Taxonomy" id="1144553"/>
    <lineage>
        <taxon>Bacteria</taxon>
        <taxon>Bacillati</taxon>
        <taxon>Actinomycetota</taxon>
        <taxon>Actinomycetes</taxon>
        <taxon>Streptosporangiales</taxon>
        <taxon>Streptosporangiaceae</taxon>
        <taxon>Nonomuraea</taxon>
    </lineage>
</organism>
<dbReference type="AlphaFoldDB" id="A0A1H6F0F6"/>
<protein>
    <submittedName>
        <fullName evidence="2">Uncharacterized conserved protein YbjT, contains NAD(P)-binding and DUF2867 domains</fullName>
    </submittedName>
</protein>
<dbReference type="RefSeq" id="WP_103963871.1">
    <property type="nucleotide sequence ID" value="NZ_FNVT01000030.1"/>
</dbReference>
<reference evidence="2 3" key="1">
    <citation type="submission" date="2016-10" db="EMBL/GenBank/DDBJ databases">
        <authorList>
            <person name="de Groot N.N."/>
        </authorList>
    </citation>
    <scope>NUCLEOTIDE SEQUENCE [LARGE SCALE GENOMIC DNA]</scope>
    <source>
        <strain evidence="2 3">CGMCC 4.7037</strain>
    </source>
</reference>
<dbReference type="InterPro" id="IPR036291">
    <property type="entry name" value="NAD(P)-bd_dom_sf"/>
</dbReference>
<dbReference type="Gene3D" id="3.40.50.720">
    <property type="entry name" value="NAD(P)-binding Rossmann-like Domain"/>
    <property type="match status" value="1"/>
</dbReference>
<dbReference type="SUPFAM" id="SSF51735">
    <property type="entry name" value="NAD(P)-binding Rossmann-fold domains"/>
    <property type="match status" value="1"/>
</dbReference>
<dbReference type="InterPro" id="IPR051207">
    <property type="entry name" value="ComplexI_NDUFA9_subunit"/>
</dbReference>
<dbReference type="OrthoDB" id="9771302at2"/>
<evidence type="ECO:0000313" key="2">
    <source>
        <dbReference type="EMBL" id="SEH02851.1"/>
    </source>
</evidence>
<sequence>MTSVLVTGGSGRLGRVLLEQLAEAGHDVRATSRTARASGDGVRWLVADLTTGQGPAEAVRGAEVVVHLATAPYKGRYTRAVELDGTSALLAAAREAVVRHFVYVSIVGVDRVAWGYFRTKVHAERLVREGGVPWTIVRATQFHEFVDQTLGSMARFGVLIADPGIPAQPVDVRDLAAHLVALTERGPSGGTLGESGPDDGVEEFGGPQVLTMAELAESWLRARGLRRPLLRLRVPGALGRAFRAGHLTTKARPAGAITWADHLSGR</sequence>
<evidence type="ECO:0000259" key="1">
    <source>
        <dbReference type="Pfam" id="PF13460"/>
    </source>
</evidence>
<accession>A0A1H6F0F6</accession>
<dbReference type="PANTHER" id="PTHR12126:SF11">
    <property type="entry name" value="NADH DEHYDROGENASE [UBIQUINONE] 1 ALPHA SUBCOMPLEX SUBUNIT 9, MITOCHONDRIAL"/>
    <property type="match status" value="1"/>
</dbReference>
<dbReference type="Pfam" id="PF13460">
    <property type="entry name" value="NAD_binding_10"/>
    <property type="match status" value="1"/>
</dbReference>
<dbReference type="EMBL" id="FNVT01000030">
    <property type="protein sequence ID" value="SEH02851.1"/>
    <property type="molecule type" value="Genomic_DNA"/>
</dbReference>
<keyword evidence="3" id="KW-1185">Reference proteome</keyword>
<dbReference type="InterPro" id="IPR016040">
    <property type="entry name" value="NAD(P)-bd_dom"/>
</dbReference>